<dbReference type="PROSITE" id="PS51257">
    <property type="entry name" value="PROKAR_LIPOPROTEIN"/>
    <property type="match status" value="1"/>
</dbReference>
<evidence type="ECO:0000313" key="2">
    <source>
        <dbReference type="EMBL" id="SCY63692.1"/>
    </source>
</evidence>
<dbReference type="Proteomes" id="UP000199307">
    <property type="component" value="Unassembled WGS sequence"/>
</dbReference>
<comment type="caution">
    <text evidence="2">The sequence shown here is derived from an EMBL/GenBank/DDBJ whole genome shotgun (WGS) entry which is preliminary data.</text>
</comment>
<dbReference type="Pfam" id="PF20033">
    <property type="entry name" value="DUF6438"/>
    <property type="match status" value="1"/>
</dbReference>
<organism evidence="2 3">
    <name type="scientific">Flavobacterium anhuiense</name>
    <dbReference type="NCBI Taxonomy" id="459526"/>
    <lineage>
        <taxon>Bacteria</taxon>
        <taxon>Pseudomonadati</taxon>
        <taxon>Bacteroidota</taxon>
        <taxon>Flavobacteriia</taxon>
        <taxon>Flavobacteriales</taxon>
        <taxon>Flavobacteriaceae</taxon>
        <taxon>Flavobacterium</taxon>
    </lineage>
</organism>
<feature type="domain" description="DUF6438" evidence="1">
    <location>
        <begin position="157"/>
        <end position="270"/>
    </location>
</feature>
<proteinExistence type="predicted"/>
<evidence type="ECO:0000259" key="1">
    <source>
        <dbReference type="Pfam" id="PF20033"/>
    </source>
</evidence>
<sequence>MTKSFVFTLFFATLISCKSNLENDNKRLIVGDWKFLYEEPVIPKDGNLRIIKPPLSIRNKFRGYEFKENGVYDNKLGFFKEAFNKIKGETESIYLGRSSTYKIKNDSLKLYNKSTEKWESFKIKNLQKDTLELVDTKNESSKWTRIHFDKSKVNLFDKIVVSSSGCYGSCPVQDLLIDNTGKIIFNGRHYADSIGFFTAITKKEEFLNIENDFLKSGWYNLKNDYEASHTDDETISVTFIKNNKIVKTIEDYGEEAPVEFFWAYREIRHLQRKVKLEKVKNTTLLLDFYYAYFEDKSTILYLAQSDFFFLKSMLLNAKIVDTKKIEKYKLKYWSDESEKTIFSDGRFFTFKANDGKEITLDLGFNFLKENGFLSKFKAKTEDDF</sequence>
<dbReference type="RefSeq" id="WP_091133204.1">
    <property type="nucleotide sequence ID" value="NZ_FMVC01000004.1"/>
</dbReference>
<reference evidence="2 3" key="1">
    <citation type="submission" date="2016-10" db="EMBL/GenBank/DDBJ databases">
        <authorList>
            <person name="Varghese N."/>
            <person name="Submissions S."/>
        </authorList>
    </citation>
    <scope>NUCLEOTIDE SEQUENCE [LARGE SCALE GENOMIC DNA]</scope>
    <source>
        <strain evidence="2 3">CGMCC 1.6859</strain>
    </source>
</reference>
<dbReference type="InterPro" id="IPR045497">
    <property type="entry name" value="DUF6438"/>
</dbReference>
<evidence type="ECO:0000313" key="3">
    <source>
        <dbReference type="Proteomes" id="UP000199307"/>
    </source>
</evidence>
<gene>
    <name evidence="2" type="ORF">SAMN02927916_2708</name>
</gene>
<protein>
    <recommendedName>
        <fullName evidence="1">DUF6438 domain-containing protein</fullName>
    </recommendedName>
</protein>
<dbReference type="EMBL" id="FMVC01000004">
    <property type="protein sequence ID" value="SCY63692.1"/>
    <property type="molecule type" value="Genomic_DNA"/>
</dbReference>
<accession>A0ABY0LTJ5</accession>
<name>A0ABY0LTJ5_9FLAO</name>
<keyword evidence="3" id="KW-1185">Reference proteome</keyword>